<evidence type="ECO:0000313" key="1">
    <source>
        <dbReference type="EMBL" id="GEZ34405.1"/>
    </source>
</evidence>
<organism evidence="1">
    <name type="scientific">Tanacetum cinerariifolium</name>
    <name type="common">Dalmatian daisy</name>
    <name type="synonym">Chrysanthemum cinerariifolium</name>
    <dbReference type="NCBI Taxonomy" id="118510"/>
    <lineage>
        <taxon>Eukaryota</taxon>
        <taxon>Viridiplantae</taxon>
        <taxon>Streptophyta</taxon>
        <taxon>Embryophyta</taxon>
        <taxon>Tracheophyta</taxon>
        <taxon>Spermatophyta</taxon>
        <taxon>Magnoliopsida</taxon>
        <taxon>eudicotyledons</taxon>
        <taxon>Gunneridae</taxon>
        <taxon>Pentapetalae</taxon>
        <taxon>asterids</taxon>
        <taxon>campanulids</taxon>
        <taxon>Asterales</taxon>
        <taxon>Asteraceae</taxon>
        <taxon>Asteroideae</taxon>
        <taxon>Anthemideae</taxon>
        <taxon>Anthemidinae</taxon>
        <taxon>Tanacetum</taxon>
    </lineage>
</organism>
<dbReference type="EMBL" id="BKCJ010267742">
    <property type="protein sequence ID" value="GEZ34405.1"/>
    <property type="molecule type" value="Genomic_DNA"/>
</dbReference>
<accession>A0A699ID17</accession>
<reference evidence="1" key="1">
    <citation type="journal article" date="2019" name="Sci. Rep.">
        <title>Draft genome of Tanacetum cinerariifolium, the natural source of mosquito coil.</title>
        <authorList>
            <person name="Yamashiro T."/>
            <person name="Shiraishi A."/>
            <person name="Satake H."/>
            <person name="Nakayama K."/>
        </authorList>
    </citation>
    <scope>NUCLEOTIDE SEQUENCE</scope>
</reference>
<gene>
    <name evidence="1" type="ORF">Tci_506378</name>
</gene>
<dbReference type="AlphaFoldDB" id="A0A699ID17"/>
<name>A0A699ID17_TANCI</name>
<proteinExistence type="predicted"/>
<sequence length="99" mass="11247">MNAPLSPDHVFDFFAAEPDEDDEWLMALVTPLRATVTVSSTYEVIDDLCIQMSNLEYRHEMLTRKMEAMSDAQVANNIVIREVHPKVASMEGQMRGMTL</sequence>
<protein>
    <submittedName>
        <fullName evidence="1">Uncharacterized protein</fullName>
    </submittedName>
</protein>
<comment type="caution">
    <text evidence="1">The sequence shown here is derived from an EMBL/GenBank/DDBJ whole genome shotgun (WGS) entry which is preliminary data.</text>
</comment>